<feature type="region of interest" description="Disordered" evidence="2">
    <location>
        <begin position="130"/>
        <end position="234"/>
    </location>
</feature>
<protein>
    <recommendedName>
        <fullName evidence="5">SWI5-dependent HO expression protein 3</fullName>
    </recommendedName>
</protein>
<name>A0ABR2UU86_9PEZI</name>
<evidence type="ECO:0000256" key="2">
    <source>
        <dbReference type="SAM" id="MobiDB-lite"/>
    </source>
</evidence>
<reference evidence="3 4" key="1">
    <citation type="journal article" date="2024" name="J. Plant Pathol.">
        <title>Sequence and assembly of the genome of Seiridium unicorne, isolate CBS 538.82, causal agent of cypress canker disease.</title>
        <authorList>
            <person name="Scali E."/>
            <person name="Rocca G.D."/>
            <person name="Danti R."/>
            <person name="Garbelotto M."/>
            <person name="Barberini S."/>
            <person name="Baroncelli R."/>
            <person name="Emiliani G."/>
        </authorList>
    </citation>
    <scope>NUCLEOTIDE SEQUENCE [LARGE SCALE GENOMIC DNA]</scope>
    <source>
        <strain evidence="3 4">BM-138-508</strain>
    </source>
</reference>
<evidence type="ECO:0000313" key="3">
    <source>
        <dbReference type="EMBL" id="KAK9418134.1"/>
    </source>
</evidence>
<feature type="compositionally biased region" description="Low complexity" evidence="2">
    <location>
        <begin position="133"/>
        <end position="173"/>
    </location>
</feature>
<dbReference type="Proteomes" id="UP001408356">
    <property type="component" value="Unassembled WGS sequence"/>
</dbReference>
<keyword evidence="4" id="KW-1185">Reference proteome</keyword>
<organism evidence="3 4">
    <name type="scientific">Seiridium unicorne</name>
    <dbReference type="NCBI Taxonomy" id="138068"/>
    <lineage>
        <taxon>Eukaryota</taxon>
        <taxon>Fungi</taxon>
        <taxon>Dikarya</taxon>
        <taxon>Ascomycota</taxon>
        <taxon>Pezizomycotina</taxon>
        <taxon>Sordariomycetes</taxon>
        <taxon>Xylariomycetidae</taxon>
        <taxon>Amphisphaeriales</taxon>
        <taxon>Sporocadaceae</taxon>
        <taxon>Seiridium</taxon>
    </lineage>
</organism>
<evidence type="ECO:0000256" key="1">
    <source>
        <dbReference type="SAM" id="Coils"/>
    </source>
</evidence>
<dbReference type="EMBL" id="JARVKF010000393">
    <property type="protein sequence ID" value="KAK9418134.1"/>
    <property type="molecule type" value="Genomic_DNA"/>
</dbReference>
<evidence type="ECO:0000313" key="4">
    <source>
        <dbReference type="Proteomes" id="UP001408356"/>
    </source>
</evidence>
<evidence type="ECO:0008006" key="5">
    <source>
        <dbReference type="Google" id="ProtNLM"/>
    </source>
</evidence>
<gene>
    <name evidence="3" type="ORF">SUNI508_08328</name>
</gene>
<proteinExistence type="predicted"/>
<accession>A0ABR2UU86</accession>
<comment type="caution">
    <text evidence="3">The sequence shown here is derived from an EMBL/GenBank/DDBJ whole genome shotgun (WGS) entry which is preliminary data.</text>
</comment>
<feature type="coiled-coil region" evidence="1">
    <location>
        <begin position="255"/>
        <end position="356"/>
    </location>
</feature>
<keyword evidence="1" id="KW-0175">Coiled coil</keyword>
<sequence>MPVEYLVSSSVVLSVRNNTTVYLQLSALHPLISFVALPYIKACPIRPVRGCTTEPISSAYLLAADANTTRSPVTPTTATPYGATPYGAPNRPNGGGFTMANVEARYNPYASSPKSVNGAKIPTTIRTVPSFEAPSDASSSDPPSARNSGFSSSVNSNASGASYYSQTQTQNQYGPTVRLKAPSSHPADMQSGVARSPASPMSSSNATLKPTDTSYETEDQQQGMRENSPQWDGGAVGKAALGKTGRVINKLVSDNEALKRDLKIERIKSEEAKQAAKLMEDKMERMISEYESRLLEANVTKTLLSRKERQVEHLQSSVELEKKRTADAQERERIWREEMEKSRRDANVQVDEAKTQAALMEGRYNAISSHWKEQGDEVKKAATSLHAEIAALVEERRRDDDKINTLRDLCDQQDGNIKDLKRQKDEIGAHFEAYKTAQEDALRDIKGKAQQREEEQLQTIEETKRVLGQLRWALQVKGNVKGAG</sequence>
<feature type="compositionally biased region" description="Polar residues" evidence="2">
    <location>
        <begin position="199"/>
        <end position="230"/>
    </location>
</feature>